<sequence>MPQDILTKTASLISLGPRKFPISILGVVLALFLAIVLILLGERFIFDLNRWTNPVIENQRQDNYQLYRLDQKNSIIKTVSAKTIMPEESFGLSAEYSNLAPGISIYYPTKEKGKYLAYKLLIHAAFIIPVFLLVFLLYYLVKIKEQKEGWQIAIYAYMVFAFWMMIHLLGETIKYISYQHKSAAIYIILVLLAVILTPLAVFLQKKHSEKTS</sequence>
<accession>A0A1F7JAC5</accession>
<feature type="transmembrane region" description="Helical" evidence="1">
    <location>
        <begin position="120"/>
        <end position="140"/>
    </location>
</feature>
<protein>
    <submittedName>
        <fullName evidence="2">Uncharacterized protein</fullName>
    </submittedName>
</protein>
<evidence type="ECO:0000313" key="2">
    <source>
        <dbReference type="EMBL" id="OGK52564.1"/>
    </source>
</evidence>
<feature type="transmembrane region" description="Helical" evidence="1">
    <location>
        <begin position="152"/>
        <end position="170"/>
    </location>
</feature>
<reference evidence="2 3" key="1">
    <citation type="journal article" date="2016" name="Nat. Commun.">
        <title>Thousands of microbial genomes shed light on interconnected biogeochemical processes in an aquifer system.</title>
        <authorList>
            <person name="Anantharaman K."/>
            <person name="Brown C.T."/>
            <person name="Hug L.A."/>
            <person name="Sharon I."/>
            <person name="Castelle C.J."/>
            <person name="Probst A.J."/>
            <person name="Thomas B.C."/>
            <person name="Singh A."/>
            <person name="Wilkins M.J."/>
            <person name="Karaoz U."/>
            <person name="Brodie E.L."/>
            <person name="Williams K.H."/>
            <person name="Hubbard S.S."/>
            <person name="Banfield J.F."/>
        </authorList>
    </citation>
    <scope>NUCLEOTIDE SEQUENCE [LARGE SCALE GENOMIC DNA]</scope>
</reference>
<dbReference type="Proteomes" id="UP000176480">
    <property type="component" value="Unassembled WGS sequence"/>
</dbReference>
<keyword evidence="1" id="KW-0812">Transmembrane</keyword>
<gene>
    <name evidence="2" type="ORF">A2966_02330</name>
</gene>
<feature type="transmembrane region" description="Helical" evidence="1">
    <location>
        <begin position="182"/>
        <end position="203"/>
    </location>
</feature>
<organism evidence="2 3">
    <name type="scientific">Candidatus Roizmanbacteria bacterium RIFCSPLOWO2_01_FULL_41_22</name>
    <dbReference type="NCBI Taxonomy" id="1802067"/>
    <lineage>
        <taxon>Bacteria</taxon>
        <taxon>Candidatus Roizmaniibacteriota</taxon>
    </lineage>
</organism>
<dbReference type="AlphaFoldDB" id="A0A1F7JAC5"/>
<dbReference type="STRING" id="1802067.A2966_02330"/>
<evidence type="ECO:0000313" key="3">
    <source>
        <dbReference type="Proteomes" id="UP000176480"/>
    </source>
</evidence>
<keyword evidence="1" id="KW-0472">Membrane</keyword>
<comment type="caution">
    <text evidence="2">The sequence shown here is derived from an EMBL/GenBank/DDBJ whole genome shotgun (WGS) entry which is preliminary data.</text>
</comment>
<keyword evidence="1" id="KW-1133">Transmembrane helix</keyword>
<evidence type="ECO:0000256" key="1">
    <source>
        <dbReference type="SAM" id="Phobius"/>
    </source>
</evidence>
<feature type="transmembrane region" description="Helical" evidence="1">
    <location>
        <begin position="20"/>
        <end position="40"/>
    </location>
</feature>
<name>A0A1F7JAC5_9BACT</name>
<proteinExistence type="predicted"/>
<dbReference type="EMBL" id="MGAR01000006">
    <property type="protein sequence ID" value="OGK52564.1"/>
    <property type="molecule type" value="Genomic_DNA"/>
</dbReference>